<evidence type="ECO:0000313" key="1">
    <source>
        <dbReference type="EnsemblProtists" id="EOD06035"/>
    </source>
</evidence>
<sequence>MYEGEEQPGSDWTPTRCKAILLNQKIKRNSPRRARAHGSLPTARPLIVIMLATILREIDAGIAIFIAVATAILLKECAEAVAGSAGAGDRGSLGIAALLLVCCGYR</sequence>
<dbReference type="PaxDb" id="2903-EOD06035"/>
<dbReference type="Proteomes" id="UP000013827">
    <property type="component" value="Unassembled WGS sequence"/>
</dbReference>
<dbReference type="HOGENOM" id="CLU_2228270_0_0_1"/>
<reference evidence="2" key="1">
    <citation type="journal article" date="2013" name="Nature">
        <title>Pan genome of the phytoplankton Emiliania underpins its global distribution.</title>
        <authorList>
            <person name="Read B.A."/>
            <person name="Kegel J."/>
            <person name="Klute M.J."/>
            <person name="Kuo A."/>
            <person name="Lefebvre S.C."/>
            <person name="Maumus F."/>
            <person name="Mayer C."/>
            <person name="Miller J."/>
            <person name="Monier A."/>
            <person name="Salamov A."/>
            <person name="Young J."/>
            <person name="Aguilar M."/>
            <person name="Claverie J.M."/>
            <person name="Frickenhaus S."/>
            <person name="Gonzalez K."/>
            <person name="Herman E.K."/>
            <person name="Lin Y.C."/>
            <person name="Napier J."/>
            <person name="Ogata H."/>
            <person name="Sarno A.F."/>
            <person name="Shmutz J."/>
            <person name="Schroeder D."/>
            <person name="de Vargas C."/>
            <person name="Verret F."/>
            <person name="von Dassow P."/>
            <person name="Valentin K."/>
            <person name="Van de Peer Y."/>
            <person name="Wheeler G."/>
            <person name="Dacks J.B."/>
            <person name="Delwiche C.F."/>
            <person name="Dyhrman S.T."/>
            <person name="Glockner G."/>
            <person name="John U."/>
            <person name="Richards T."/>
            <person name="Worden A.Z."/>
            <person name="Zhang X."/>
            <person name="Grigoriev I.V."/>
            <person name="Allen A.E."/>
            <person name="Bidle K."/>
            <person name="Borodovsky M."/>
            <person name="Bowler C."/>
            <person name="Brownlee C."/>
            <person name="Cock J.M."/>
            <person name="Elias M."/>
            <person name="Gladyshev V.N."/>
            <person name="Groth M."/>
            <person name="Guda C."/>
            <person name="Hadaegh A."/>
            <person name="Iglesias-Rodriguez M.D."/>
            <person name="Jenkins J."/>
            <person name="Jones B.M."/>
            <person name="Lawson T."/>
            <person name="Leese F."/>
            <person name="Lindquist E."/>
            <person name="Lobanov A."/>
            <person name="Lomsadze A."/>
            <person name="Malik S.B."/>
            <person name="Marsh M.E."/>
            <person name="Mackinder L."/>
            <person name="Mock T."/>
            <person name="Mueller-Roeber B."/>
            <person name="Pagarete A."/>
            <person name="Parker M."/>
            <person name="Probert I."/>
            <person name="Quesneville H."/>
            <person name="Raines C."/>
            <person name="Rensing S.A."/>
            <person name="Riano-Pachon D.M."/>
            <person name="Richier S."/>
            <person name="Rokitta S."/>
            <person name="Shiraiwa Y."/>
            <person name="Soanes D.M."/>
            <person name="van der Giezen M."/>
            <person name="Wahlund T.M."/>
            <person name="Williams B."/>
            <person name="Wilson W."/>
            <person name="Wolfe G."/>
            <person name="Wurch L.L."/>
        </authorList>
    </citation>
    <scope>NUCLEOTIDE SEQUENCE</scope>
</reference>
<dbReference type="EnsemblProtists" id="EOD06035">
    <property type="protein sequence ID" value="EOD06035"/>
    <property type="gene ID" value="EMIHUDRAFT_250063"/>
</dbReference>
<organism evidence="1 2">
    <name type="scientific">Emiliania huxleyi (strain CCMP1516)</name>
    <dbReference type="NCBI Taxonomy" id="280463"/>
    <lineage>
        <taxon>Eukaryota</taxon>
        <taxon>Haptista</taxon>
        <taxon>Haptophyta</taxon>
        <taxon>Prymnesiophyceae</taxon>
        <taxon>Isochrysidales</taxon>
        <taxon>Noelaerhabdaceae</taxon>
        <taxon>Emiliania</taxon>
    </lineage>
</organism>
<dbReference type="GeneID" id="17252180"/>
<dbReference type="KEGG" id="ehx:EMIHUDRAFT_250063"/>
<proteinExistence type="predicted"/>
<dbReference type="RefSeq" id="XP_005758464.1">
    <property type="nucleotide sequence ID" value="XM_005758407.1"/>
</dbReference>
<protein>
    <submittedName>
        <fullName evidence="1">Uncharacterized protein</fullName>
    </submittedName>
</protein>
<evidence type="ECO:0000313" key="2">
    <source>
        <dbReference type="Proteomes" id="UP000013827"/>
    </source>
</evidence>
<name>A0A0D3I450_EMIH1</name>
<keyword evidence="2" id="KW-1185">Reference proteome</keyword>
<accession>A0A0D3I450</accession>
<dbReference type="AlphaFoldDB" id="A0A0D3I450"/>
<reference evidence="1" key="2">
    <citation type="submission" date="2024-10" db="UniProtKB">
        <authorList>
            <consortium name="EnsemblProtists"/>
        </authorList>
    </citation>
    <scope>IDENTIFICATION</scope>
</reference>